<comment type="cofactor">
    <cofactor evidence="1">
        <name>Mg(2+)</name>
        <dbReference type="ChEBI" id="CHEBI:18420"/>
    </cofactor>
</comment>
<dbReference type="PANTHER" id="PTHR43046:SF15">
    <property type="entry name" value="MUTT_NUDIX FAMILY PROTEIN"/>
    <property type="match status" value="1"/>
</dbReference>
<dbReference type="PROSITE" id="PS00893">
    <property type="entry name" value="NUDIX_BOX"/>
    <property type="match status" value="1"/>
</dbReference>
<evidence type="ECO:0000259" key="3">
    <source>
        <dbReference type="PROSITE" id="PS51462"/>
    </source>
</evidence>
<dbReference type="SUPFAM" id="SSF55811">
    <property type="entry name" value="Nudix"/>
    <property type="match status" value="1"/>
</dbReference>
<evidence type="ECO:0000313" key="5">
    <source>
        <dbReference type="Proteomes" id="UP000478571"/>
    </source>
</evidence>
<protein>
    <submittedName>
        <fullName evidence="4">NUDIX domain-containing protein</fullName>
    </submittedName>
</protein>
<dbReference type="EMBL" id="WWEU01000004">
    <property type="protein sequence ID" value="MYM60298.1"/>
    <property type="molecule type" value="Genomic_DNA"/>
</dbReference>
<accession>A0A6L8LW21</accession>
<dbReference type="RefSeq" id="WP_160930762.1">
    <property type="nucleotide sequence ID" value="NZ_WWEU01000004.1"/>
</dbReference>
<dbReference type="Gene3D" id="3.90.79.10">
    <property type="entry name" value="Nucleoside Triphosphate Pyrophosphohydrolase"/>
    <property type="match status" value="1"/>
</dbReference>
<comment type="caution">
    <text evidence="4">The sequence shown here is derived from an EMBL/GenBank/DDBJ whole genome shotgun (WGS) entry which is preliminary data.</text>
</comment>
<evidence type="ECO:0000256" key="2">
    <source>
        <dbReference type="ARBA" id="ARBA00022801"/>
    </source>
</evidence>
<dbReference type="GO" id="GO:0016787">
    <property type="term" value="F:hydrolase activity"/>
    <property type="evidence" value="ECO:0007669"/>
    <property type="project" value="UniProtKB-KW"/>
</dbReference>
<dbReference type="InterPro" id="IPR000086">
    <property type="entry name" value="NUDIX_hydrolase_dom"/>
</dbReference>
<dbReference type="CDD" id="cd02883">
    <property type="entry name" value="NUDIX_Hydrolase"/>
    <property type="match status" value="1"/>
</dbReference>
<dbReference type="InterPro" id="IPR020084">
    <property type="entry name" value="NUDIX_hydrolase_CS"/>
</dbReference>
<dbReference type="PROSITE" id="PS51462">
    <property type="entry name" value="NUDIX"/>
    <property type="match status" value="1"/>
</dbReference>
<dbReference type="PANTHER" id="PTHR43046">
    <property type="entry name" value="GDP-MANNOSE MANNOSYL HYDROLASE"/>
    <property type="match status" value="1"/>
</dbReference>
<dbReference type="AlphaFoldDB" id="A0A6L8LW21"/>
<feature type="domain" description="Nudix hydrolase" evidence="3">
    <location>
        <begin position="21"/>
        <end position="161"/>
    </location>
</feature>
<sequence length="172" mass="19866">MRHLKTSIHPDINHLDHKVIIQRKAARAIVVNGEEILLLYTQRYHDYSIPGGGIDDGEDIIAGLVRELTEETGARNIHSIKPFGIYEEFRPWYKPEADVIHMHSYCYTCKVDLELGKPSYEDYEIKNGMTAMWVNIHKAIAHNEKTMTSSPKKGMSIERETYLLHLIAKEMM</sequence>
<dbReference type="Proteomes" id="UP000478571">
    <property type="component" value="Unassembled WGS sequence"/>
</dbReference>
<organism evidence="4 5">
    <name type="scientific">Vibrio tetraodonis subsp. pristinus</name>
    <dbReference type="NCBI Taxonomy" id="2695891"/>
    <lineage>
        <taxon>Bacteria</taxon>
        <taxon>Pseudomonadati</taxon>
        <taxon>Pseudomonadota</taxon>
        <taxon>Gammaproteobacteria</taxon>
        <taxon>Vibrionales</taxon>
        <taxon>Vibrionaceae</taxon>
        <taxon>Vibrio</taxon>
    </lineage>
</organism>
<name>A0A6L8LW21_9VIBR</name>
<evidence type="ECO:0000313" key="4">
    <source>
        <dbReference type="EMBL" id="MYM60298.1"/>
    </source>
</evidence>
<evidence type="ECO:0000256" key="1">
    <source>
        <dbReference type="ARBA" id="ARBA00001946"/>
    </source>
</evidence>
<gene>
    <name evidence="4" type="ORF">GTG28_13775</name>
</gene>
<keyword evidence="2" id="KW-0378">Hydrolase</keyword>
<keyword evidence="5" id="KW-1185">Reference proteome</keyword>
<reference evidence="4 5" key="1">
    <citation type="submission" date="2020-01" db="EMBL/GenBank/DDBJ databases">
        <title>Draft Genome Sequence of Vibrio sp. strain OCN044, Isolated from a Healthy Coral at Palmyra Atoll.</title>
        <authorList>
            <person name="Videau P."/>
            <person name="Loughran R."/>
            <person name="Esquivel A."/>
            <person name="Deadmond M."/>
            <person name="Paddock B.E."/>
            <person name="Saw J.H."/>
            <person name="Ushijima B."/>
        </authorList>
    </citation>
    <scope>NUCLEOTIDE SEQUENCE [LARGE SCALE GENOMIC DNA]</scope>
    <source>
        <strain evidence="4 5">OCN044</strain>
    </source>
</reference>
<dbReference type="Pfam" id="PF00293">
    <property type="entry name" value="NUDIX"/>
    <property type="match status" value="1"/>
</dbReference>
<dbReference type="InterPro" id="IPR015797">
    <property type="entry name" value="NUDIX_hydrolase-like_dom_sf"/>
</dbReference>
<proteinExistence type="predicted"/>